<feature type="coiled-coil region" evidence="1">
    <location>
        <begin position="77"/>
        <end position="146"/>
    </location>
</feature>
<feature type="transmembrane region" description="Helical" evidence="3">
    <location>
        <begin position="30"/>
        <end position="51"/>
    </location>
</feature>
<organism evidence="4 5">
    <name type="scientific">Bacillus solimangrovi</name>
    <dbReference type="NCBI Taxonomy" id="1305675"/>
    <lineage>
        <taxon>Bacteria</taxon>
        <taxon>Bacillati</taxon>
        <taxon>Bacillota</taxon>
        <taxon>Bacilli</taxon>
        <taxon>Bacillales</taxon>
        <taxon>Bacillaceae</taxon>
        <taxon>Bacillus</taxon>
    </lineage>
</organism>
<protein>
    <submittedName>
        <fullName evidence="4">Uncharacterized protein</fullName>
    </submittedName>
</protein>
<evidence type="ECO:0000256" key="1">
    <source>
        <dbReference type="SAM" id="Coils"/>
    </source>
</evidence>
<feature type="region of interest" description="Disordered" evidence="2">
    <location>
        <begin position="1"/>
        <end position="20"/>
    </location>
</feature>
<dbReference type="STRING" id="1305675.BFG57_02215"/>
<dbReference type="AlphaFoldDB" id="A0A1E5LFH7"/>
<dbReference type="Proteomes" id="UP000095209">
    <property type="component" value="Unassembled WGS sequence"/>
</dbReference>
<keyword evidence="1" id="KW-0175">Coiled coil</keyword>
<evidence type="ECO:0000313" key="4">
    <source>
        <dbReference type="EMBL" id="OEH92831.1"/>
    </source>
</evidence>
<proteinExistence type="predicted"/>
<dbReference type="OrthoDB" id="2927821at2"/>
<feature type="compositionally biased region" description="Low complexity" evidence="2">
    <location>
        <begin position="1"/>
        <end position="17"/>
    </location>
</feature>
<dbReference type="EMBL" id="MJEH01000022">
    <property type="protein sequence ID" value="OEH92831.1"/>
    <property type="molecule type" value="Genomic_DNA"/>
</dbReference>
<keyword evidence="3" id="KW-1133">Transmembrane helix</keyword>
<evidence type="ECO:0000256" key="2">
    <source>
        <dbReference type="SAM" id="MobiDB-lite"/>
    </source>
</evidence>
<evidence type="ECO:0000256" key="3">
    <source>
        <dbReference type="SAM" id="Phobius"/>
    </source>
</evidence>
<keyword evidence="3" id="KW-0472">Membrane</keyword>
<comment type="caution">
    <text evidence="4">The sequence shown here is derived from an EMBL/GenBank/DDBJ whole genome shotgun (WGS) entry which is preliminary data.</text>
</comment>
<gene>
    <name evidence="4" type="ORF">BFG57_02215</name>
</gene>
<accession>A0A1E5LFH7</accession>
<evidence type="ECO:0000313" key="5">
    <source>
        <dbReference type="Proteomes" id="UP000095209"/>
    </source>
</evidence>
<keyword evidence="3" id="KW-0812">Transmembrane</keyword>
<name>A0A1E5LFH7_9BACI</name>
<keyword evidence="5" id="KW-1185">Reference proteome</keyword>
<reference evidence="4 5" key="1">
    <citation type="submission" date="2016-08" db="EMBL/GenBank/DDBJ databases">
        <title>Genome of Bacillus solimangrovi GH2-4.</title>
        <authorList>
            <person name="Lim S."/>
            <person name="Kim B.-C."/>
        </authorList>
    </citation>
    <scope>NUCLEOTIDE SEQUENCE [LARGE SCALE GENOMIC DNA]</scope>
    <source>
        <strain evidence="4 5">GH2-4</strain>
    </source>
</reference>
<sequence>MAGSIESTHSTETEQTTIPPRKNIQKKKRIILFSVSIIVWAALVYGGYFIANQYIEKSQTYLNDRISEIEATNEKQVETLNKQLSSVHEEMLNVKSELVFIQEDLALTGESLNGTDKTKSALQERMVALDKQLEELRKSIARLEDASK</sequence>
<dbReference type="RefSeq" id="WP_069717273.1">
    <property type="nucleotide sequence ID" value="NZ_MJEH01000022.1"/>
</dbReference>